<dbReference type="eggNOG" id="KOG3857">
    <property type="taxonomic scope" value="Eukaryota"/>
</dbReference>
<dbReference type="PhylomeDB" id="B8MJZ8"/>
<keyword evidence="1" id="KW-0560">Oxidoreductase</keyword>
<gene>
    <name evidence="3" type="ORF">TSTA_042870</name>
</gene>
<dbReference type="Gene3D" id="3.40.50.1970">
    <property type="match status" value="1"/>
</dbReference>
<dbReference type="InParanoid" id="B8MJZ8"/>
<dbReference type="EMBL" id="EQ962657">
    <property type="protein sequence ID" value="EED14815.1"/>
    <property type="molecule type" value="Genomic_DNA"/>
</dbReference>
<feature type="domain" description="Alcohol dehydrogenase iron-type/glycerol dehydrogenase GldA" evidence="2">
    <location>
        <begin position="19"/>
        <end position="190"/>
    </location>
</feature>
<dbReference type="OrthoDB" id="339764at2759"/>
<dbReference type="AlphaFoldDB" id="B8MJZ8"/>
<evidence type="ECO:0000313" key="3">
    <source>
        <dbReference type="EMBL" id="EED14815.1"/>
    </source>
</evidence>
<sequence>MSKQRIQQLPLDSHRGHDAIFNASYLGDIPSALQEWNSKRVLLVVSKALDTKTSIVSDLEARLTDSVKLEHLQKKTGVGSHSPYADIIDIANRVQTNNIDAVISLGSGSYSDACKIAVMLSATLQPGFTETDMENLIDQKHGLAGYEKLNVPTSLSAGEWNSYASGTNSRGKKQHFGHASGSPTLILCDPRVAATTPAHLWLASGVRAVDHCVEGLGNVKCHEEAFRHFENGLKCFGDRKELLEGISECQAGSRKALLPFIKWHVSFGASHAIGHQLGSVAGVQHGSHDQVLSIFNKTLNWHEQSASDAVAKFVKLLGLPTRLSEVGVTNDEQIRKIAEMALTDVLARDNGLPAYEGIVEILDSAR</sequence>
<dbReference type="OMA" id="TLCNPEC"/>
<dbReference type="VEuPathDB" id="FungiDB:TSTA_042870"/>
<keyword evidence="4" id="KW-1185">Reference proteome</keyword>
<proteinExistence type="predicted"/>
<dbReference type="GO" id="GO:0005739">
    <property type="term" value="C:mitochondrion"/>
    <property type="evidence" value="ECO:0007669"/>
    <property type="project" value="TreeGrafter"/>
</dbReference>
<protein>
    <recommendedName>
        <fullName evidence="2">Alcohol dehydrogenase iron-type/glycerol dehydrogenase GldA domain-containing protein</fullName>
    </recommendedName>
</protein>
<dbReference type="STRING" id="441959.B8MJZ8"/>
<dbReference type="SUPFAM" id="SSF56796">
    <property type="entry name" value="Dehydroquinate synthase-like"/>
    <property type="match status" value="1"/>
</dbReference>
<evidence type="ECO:0000259" key="2">
    <source>
        <dbReference type="Pfam" id="PF00465"/>
    </source>
</evidence>
<dbReference type="Pfam" id="PF00465">
    <property type="entry name" value="Fe-ADH"/>
    <property type="match status" value="1"/>
</dbReference>
<accession>B8MJZ8</accession>
<dbReference type="InterPro" id="IPR001670">
    <property type="entry name" value="ADH_Fe/GldA"/>
</dbReference>
<dbReference type="GO" id="GO:0004022">
    <property type="term" value="F:alcohol dehydrogenase (NAD+) activity"/>
    <property type="evidence" value="ECO:0007669"/>
    <property type="project" value="TreeGrafter"/>
</dbReference>
<evidence type="ECO:0000256" key="1">
    <source>
        <dbReference type="ARBA" id="ARBA00023002"/>
    </source>
</evidence>
<evidence type="ECO:0000313" key="4">
    <source>
        <dbReference type="Proteomes" id="UP000001745"/>
    </source>
</evidence>
<dbReference type="Proteomes" id="UP000001745">
    <property type="component" value="Unassembled WGS sequence"/>
</dbReference>
<dbReference type="RefSeq" id="XP_002484768.1">
    <property type="nucleotide sequence ID" value="XM_002484723.1"/>
</dbReference>
<dbReference type="Gene3D" id="1.20.1090.10">
    <property type="entry name" value="Dehydroquinate synthase-like - alpha domain"/>
    <property type="match status" value="2"/>
</dbReference>
<name>B8MJZ8_TALSN</name>
<dbReference type="HOGENOM" id="CLU_007207_0_2_1"/>
<dbReference type="GO" id="GO:0046872">
    <property type="term" value="F:metal ion binding"/>
    <property type="evidence" value="ECO:0007669"/>
    <property type="project" value="InterPro"/>
</dbReference>
<dbReference type="InterPro" id="IPR039697">
    <property type="entry name" value="Alcohol_dehydrogenase_Fe"/>
</dbReference>
<dbReference type="GeneID" id="8104764"/>
<dbReference type="PANTHER" id="PTHR11496">
    <property type="entry name" value="ALCOHOL DEHYDROGENASE"/>
    <property type="match status" value="1"/>
</dbReference>
<reference evidence="4" key="1">
    <citation type="journal article" date="2015" name="Genome Announc.">
        <title>Genome sequence of the AIDS-associated pathogen Penicillium marneffei (ATCC18224) and its near taxonomic relative Talaromyces stipitatus (ATCC10500).</title>
        <authorList>
            <person name="Nierman W.C."/>
            <person name="Fedorova-Abrams N.D."/>
            <person name="Andrianopoulos A."/>
        </authorList>
    </citation>
    <scope>NUCLEOTIDE SEQUENCE [LARGE SCALE GENOMIC DNA]</scope>
    <source>
        <strain evidence="4">ATCC 10500 / CBS 375.48 / QM 6759 / NRRL 1006</strain>
    </source>
</reference>
<dbReference type="CDD" id="cd08192">
    <property type="entry name" value="MAR-like"/>
    <property type="match status" value="1"/>
</dbReference>
<organism evidence="3 4">
    <name type="scientific">Talaromyces stipitatus (strain ATCC 10500 / CBS 375.48 / QM 6759 / NRRL 1006)</name>
    <name type="common">Penicillium stipitatum</name>
    <dbReference type="NCBI Taxonomy" id="441959"/>
    <lineage>
        <taxon>Eukaryota</taxon>
        <taxon>Fungi</taxon>
        <taxon>Dikarya</taxon>
        <taxon>Ascomycota</taxon>
        <taxon>Pezizomycotina</taxon>
        <taxon>Eurotiomycetes</taxon>
        <taxon>Eurotiomycetidae</taxon>
        <taxon>Eurotiales</taxon>
        <taxon>Trichocomaceae</taxon>
        <taxon>Talaromyces</taxon>
        <taxon>Talaromyces sect. Talaromyces</taxon>
    </lineage>
</organism>
<dbReference type="PANTHER" id="PTHR11496:SF107">
    <property type="entry name" value="ALCOHOL DEHYDROGENASE, PUTATIVE (AFU_ORTHOLOGUE AFUA_1G06800)-RELATED"/>
    <property type="match status" value="1"/>
</dbReference>